<evidence type="ECO:0000256" key="5">
    <source>
        <dbReference type="ARBA" id="ARBA00023136"/>
    </source>
</evidence>
<dbReference type="PANTHER" id="PTHR13414:SF9">
    <property type="entry name" value="PROTON-COUPLED ZINC ANTIPORTER SLC30A9, MITOCHONDRIAL"/>
    <property type="match status" value="1"/>
</dbReference>
<dbReference type="SUPFAM" id="SSF160240">
    <property type="entry name" value="Cation efflux protein cytoplasmic domain-like"/>
    <property type="match status" value="1"/>
</dbReference>
<dbReference type="Gene3D" id="1.20.1510.10">
    <property type="entry name" value="Cation efflux protein transmembrane domain"/>
    <property type="match status" value="1"/>
</dbReference>
<dbReference type="InterPro" id="IPR040177">
    <property type="entry name" value="SLC30A9"/>
</dbReference>
<feature type="transmembrane region" description="Helical" evidence="7">
    <location>
        <begin position="235"/>
        <end position="253"/>
    </location>
</feature>
<sequence>MHGAGAGVHRPGTVTVAGPFSPRAGRAQEGGTTVAHESTGAIYAAAGANLAIAAAKFAGGFLTGSTAMLAEGVHSVVDTLNQMLLLVGLKRAEKPADTRHPFGYGREIYFYAFVVALMIFLGGGLFAIYEGVERLWHPEPDRDAHLFGYTIPGLWVNIAILGFSVAAEGYSWTVAMRQFWAEKGRHSALHAIRRSKDPSLFTILAEDTAALIGLLIALAGVVLAHVLEMPALDGAASIGIGLVLVGMALFLMIETHGLLIGEAADPALVEAIREIVRGEPGVIHLNEVLTQHLGPSDILVNLSLDMADDLTAGAVEATVTRLDRALKAREPDVKRVFIEIQGKPEEARAAAA</sequence>
<keyword evidence="4 7" id="KW-1133">Transmembrane helix</keyword>
<dbReference type="PANTHER" id="PTHR13414">
    <property type="entry name" value="HUEL-CATION TRANSPORTER"/>
    <property type="match status" value="1"/>
</dbReference>
<evidence type="ECO:0000313" key="9">
    <source>
        <dbReference type="EMBL" id="MDQ0441373.1"/>
    </source>
</evidence>
<evidence type="ECO:0000256" key="1">
    <source>
        <dbReference type="ARBA" id="ARBA00004141"/>
    </source>
</evidence>
<dbReference type="Proteomes" id="UP001236369">
    <property type="component" value="Unassembled WGS sequence"/>
</dbReference>
<comment type="caution">
    <text evidence="9">The sequence shown here is derived from an EMBL/GenBank/DDBJ whole genome shotgun (WGS) entry which is preliminary data.</text>
</comment>
<feature type="region of interest" description="Disordered" evidence="6">
    <location>
        <begin position="1"/>
        <end position="31"/>
    </location>
</feature>
<keyword evidence="2" id="KW-0813">Transport</keyword>
<keyword evidence="10" id="KW-1185">Reference proteome</keyword>
<evidence type="ECO:0000256" key="3">
    <source>
        <dbReference type="ARBA" id="ARBA00022692"/>
    </source>
</evidence>
<proteinExistence type="predicted"/>
<evidence type="ECO:0000256" key="2">
    <source>
        <dbReference type="ARBA" id="ARBA00022448"/>
    </source>
</evidence>
<evidence type="ECO:0000313" key="10">
    <source>
        <dbReference type="Proteomes" id="UP001236369"/>
    </source>
</evidence>
<feature type="transmembrane region" description="Helical" evidence="7">
    <location>
        <begin position="149"/>
        <end position="167"/>
    </location>
</feature>
<keyword evidence="3 7" id="KW-0812">Transmembrane</keyword>
<dbReference type="Pfam" id="PF01545">
    <property type="entry name" value="Cation_efflux"/>
    <property type="match status" value="1"/>
</dbReference>
<dbReference type="InterPro" id="IPR058533">
    <property type="entry name" value="Cation_efflux_TM"/>
</dbReference>
<protein>
    <submittedName>
        <fullName evidence="9">Cation diffusion facilitator family transporter</fullName>
    </submittedName>
</protein>
<dbReference type="Gene3D" id="3.30.70.1350">
    <property type="entry name" value="Cation efflux protein, cytoplasmic domain"/>
    <property type="match status" value="1"/>
</dbReference>
<evidence type="ECO:0000256" key="4">
    <source>
        <dbReference type="ARBA" id="ARBA00022989"/>
    </source>
</evidence>
<evidence type="ECO:0000256" key="6">
    <source>
        <dbReference type="SAM" id="MobiDB-lite"/>
    </source>
</evidence>
<organism evidence="9 10">
    <name type="scientific">Methylobacterium persicinum</name>
    <dbReference type="NCBI Taxonomy" id="374426"/>
    <lineage>
        <taxon>Bacteria</taxon>
        <taxon>Pseudomonadati</taxon>
        <taxon>Pseudomonadota</taxon>
        <taxon>Alphaproteobacteria</taxon>
        <taxon>Hyphomicrobiales</taxon>
        <taxon>Methylobacteriaceae</taxon>
        <taxon>Methylobacterium</taxon>
    </lineage>
</organism>
<dbReference type="InterPro" id="IPR002524">
    <property type="entry name" value="Cation_efflux"/>
</dbReference>
<dbReference type="InterPro" id="IPR036837">
    <property type="entry name" value="Cation_efflux_CTD_sf"/>
</dbReference>
<name>A0ABU0HHT4_9HYPH</name>
<feature type="domain" description="Cation efflux protein transmembrane" evidence="8">
    <location>
        <begin position="43"/>
        <end position="256"/>
    </location>
</feature>
<feature type="transmembrane region" description="Helical" evidence="7">
    <location>
        <begin position="200"/>
        <end position="223"/>
    </location>
</feature>
<evidence type="ECO:0000256" key="7">
    <source>
        <dbReference type="SAM" id="Phobius"/>
    </source>
</evidence>
<keyword evidence="5 7" id="KW-0472">Membrane</keyword>
<dbReference type="EMBL" id="JAUSVV010000001">
    <property type="protein sequence ID" value="MDQ0441373.1"/>
    <property type="molecule type" value="Genomic_DNA"/>
</dbReference>
<dbReference type="NCBIfam" id="TIGR01297">
    <property type="entry name" value="CDF"/>
    <property type="match status" value="1"/>
</dbReference>
<comment type="subcellular location">
    <subcellularLocation>
        <location evidence="1">Membrane</location>
        <topology evidence="1">Multi-pass membrane protein</topology>
    </subcellularLocation>
</comment>
<evidence type="ECO:0000259" key="8">
    <source>
        <dbReference type="Pfam" id="PF01545"/>
    </source>
</evidence>
<dbReference type="InterPro" id="IPR027469">
    <property type="entry name" value="Cation_efflux_TMD_sf"/>
</dbReference>
<reference evidence="9 10" key="1">
    <citation type="submission" date="2023-07" db="EMBL/GenBank/DDBJ databases">
        <title>Genomic Encyclopedia of Type Strains, Phase IV (KMG-IV): sequencing the most valuable type-strain genomes for metagenomic binning, comparative biology and taxonomic classification.</title>
        <authorList>
            <person name="Goeker M."/>
        </authorList>
    </citation>
    <scope>NUCLEOTIDE SEQUENCE [LARGE SCALE GENOMIC DNA]</scope>
    <source>
        <strain evidence="9 10">DSM 19562</strain>
    </source>
</reference>
<gene>
    <name evidence="9" type="ORF">QO016_000850</name>
</gene>
<dbReference type="SUPFAM" id="SSF161111">
    <property type="entry name" value="Cation efflux protein transmembrane domain-like"/>
    <property type="match status" value="1"/>
</dbReference>
<feature type="transmembrane region" description="Helical" evidence="7">
    <location>
        <begin position="108"/>
        <end position="129"/>
    </location>
</feature>
<accession>A0ABU0HHT4</accession>